<keyword evidence="9" id="KW-0325">Glycoprotein</keyword>
<dbReference type="InterPro" id="IPR000337">
    <property type="entry name" value="GPCR_3"/>
</dbReference>
<sequence>MFTSNDTIRRAKPSLPSVVSVEPQTLEILPFSGLQYSEATSQHVVTKSMITKFLQHILTLAFAVNEINEDPKLLPNLTLGFHVCDSYYDARMTYRTTLELLFRSRKFVPNYKCDSDEGLILAIIGALSTEISLRMSDISSLYKIPQLKYGSFALEEHFTAQLPSLYRMVPNEVHQYMGVIYLLKYFRWTWVGLFAVDDDGGEHFLKVMEPQLSQNGICSAFAQRIPKQAIQLTFEAFIVIHLDLYECFTDNKVSTFVFYGETMSAILLTILTTHIEKNFGKVWIMTAQMDLTLLGFQPHSDWQLFNGSIFFSVRTNQPQGYNTFLQTINPCQMQGSSFLKEFWEQVFNCVFSDRGNPIMNDKICSGEERLESLPGCLFEMNMSGHSYNIYNAMHTFLQGISFNNSAGETVSFNDKRELVTVLDIMNMIVFPNKSFFRMKIGKMDPRTPEVIINEDLIVWPNYFNQVLPISLCSDPCYSGYQKKKKEGEKFCCYDCIPCPEGKVSDAMDMEHCHKCPEDQYPTKNKSGCIPKVITFLAYEEPLGISLVLIAVFFSSLTVTILGTFIKYGDTPIVKANNRDITYTLLTSLLLCFLCSFLFLGRPKKVTCFLQQSAFGIIFSIAVSCILAKTITVVVAFMATKPGSSMRKVDSLTCPASEPLAVPHEWYQPGGLLIGGISSQIIYTFYELSFKEPPSEELRHDIPILVTKFYQHILALAFAINEINENPHFLPNVTLGFHISDSYYDAKRTYRTTLHLLFKSHQSSLFLYAMTPATLVIRRKKEKVMHFAAMIVLHVQKERFQTRRIWLTVSNAQKINIQAGIMINAFPRR</sequence>
<feature type="domain" description="G-protein coupled receptors family 3 profile" evidence="12">
    <location>
        <begin position="542"/>
        <end position="647"/>
    </location>
</feature>
<dbReference type="InterPro" id="IPR004073">
    <property type="entry name" value="GPCR_3_vmron_rcpt_2"/>
</dbReference>
<keyword evidence="7 11" id="KW-0472">Membrane</keyword>
<dbReference type="Gene3D" id="3.40.50.2300">
    <property type="match status" value="3"/>
</dbReference>
<comment type="caution">
    <text evidence="13">The sequence shown here is derived from an EMBL/GenBank/DDBJ whole genome shotgun (WGS) entry which is preliminary data.</text>
</comment>
<comment type="subcellular location">
    <subcellularLocation>
        <location evidence="1">Cell membrane</location>
        <topology evidence="1">Multi-pass membrane protein</topology>
    </subcellularLocation>
</comment>
<dbReference type="Proteomes" id="UP000826234">
    <property type="component" value="Unassembled WGS sequence"/>
</dbReference>
<evidence type="ECO:0000259" key="12">
    <source>
        <dbReference type="PROSITE" id="PS50259"/>
    </source>
</evidence>
<proteinExistence type="predicted"/>
<feature type="transmembrane region" description="Helical" evidence="11">
    <location>
        <begin position="580"/>
        <end position="600"/>
    </location>
</feature>
<keyword evidence="2" id="KW-1003">Cell membrane</keyword>
<protein>
    <recommendedName>
        <fullName evidence="12">G-protein coupled receptors family 3 profile domain-containing protein</fullName>
    </recommendedName>
</protein>
<keyword evidence="6" id="KW-0297">G-protein coupled receptor</keyword>
<keyword evidence="10" id="KW-0807">Transducer</keyword>
<dbReference type="InterPro" id="IPR038550">
    <property type="entry name" value="GPCR_3_9-Cys_sf"/>
</dbReference>
<evidence type="ECO:0000256" key="9">
    <source>
        <dbReference type="ARBA" id="ARBA00023180"/>
    </source>
</evidence>
<dbReference type="EMBL" id="JAIPUX010000521">
    <property type="protein sequence ID" value="KAH0626207.1"/>
    <property type="molecule type" value="Genomic_DNA"/>
</dbReference>
<evidence type="ECO:0000256" key="11">
    <source>
        <dbReference type="SAM" id="Phobius"/>
    </source>
</evidence>
<evidence type="ECO:0000256" key="1">
    <source>
        <dbReference type="ARBA" id="ARBA00004651"/>
    </source>
</evidence>
<evidence type="ECO:0000256" key="7">
    <source>
        <dbReference type="ARBA" id="ARBA00023136"/>
    </source>
</evidence>
<dbReference type="Pfam" id="PF00003">
    <property type="entry name" value="7tm_3"/>
    <property type="match status" value="1"/>
</dbReference>
<evidence type="ECO:0000313" key="14">
    <source>
        <dbReference type="Proteomes" id="UP000826234"/>
    </source>
</evidence>
<dbReference type="Pfam" id="PF01094">
    <property type="entry name" value="ANF_receptor"/>
    <property type="match status" value="1"/>
</dbReference>
<dbReference type="InterPro" id="IPR028082">
    <property type="entry name" value="Peripla_BP_I"/>
</dbReference>
<dbReference type="Pfam" id="PF07562">
    <property type="entry name" value="NCD3G"/>
    <property type="match status" value="1"/>
</dbReference>
<dbReference type="InterPro" id="IPR000068">
    <property type="entry name" value="GPCR_3_Ca_sens_rcpt-rel"/>
</dbReference>
<name>A0ABQ7T9T1_PHRPL</name>
<keyword evidence="3 11" id="KW-0812">Transmembrane</keyword>
<keyword evidence="14" id="KW-1185">Reference proteome</keyword>
<dbReference type="InterPro" id="IPR017978">
    <property type="entry name" value="GPCR_3_C"/>
</dbReference>
<keyword evidence="5 11" id="KW-1133">Transmembrane helix</keyword>
<dbReference type="PRINTS" id="PR01535">
    <property type="entry name" value="VOMERONASL2R"/>
</dbReference>
<evidence type="ECO:0000256" key="4">
    <source>
        <dbReference type="ARBA" id="ARBA00022729"/>
    </source>
</evidence>
<keyword evidence="8" id="KW-0675">Receptor</keyword>
<gene>
    <name evidence="13" type="ORF">JD844_001044</name>
</gene>
<evidence type="ECO:0000256" key="2">
    <source>
        <dbReference type="ARBA" id="ARBA00022475"/>
    </source>
</evidence>
<evidence type="ECO:0000256" key="3">
    <source>
        <dbReference type="ARBA" id="ARBA00022692"/>
    </source>
</evidence>
<dbReference type="PRINTS" id="PR00248">
    <property type="entry name" value="GPCRMGR"/>
</dbReference>
<dbReference type="PROSITE" id="PS50259">
    <property type="entry name" value="G_PROTEIN_RECEP_F3_4"/>
    <property type="match status" value="1"/>
</dbReference>
<dbReference type="PANTHER" id="PTHR24061">
    <property type="entry name" value="CALCIUM-SENSING RECEPTOR-RELATED"/>
    <property type="match status" value="1"/>
</dbReference>
<evidence type="ECO:0000256" key="8">
    <source>
        <dbReference type="ARBA" id="ARBA00023170"/>
    </source>
</evidence>
<dbReference type="PANTHER" id="PTHR24061:SF599">
    <property type="entry name" value="G-PROTEIN COUPLED RECEPTORS FAMILY 3 PROFILE DOMAIN-CONTAINING PROTEIN"/>
    <property type="match status" value="1"/>
</dbReference>
<evidence type="ECO:0000256" key="6">
    <source>
        <dbReference type="ARBA" id="ARBA00023040"/>
    </source>
</evidence>
<dbReference type="InterPro" id="IPR001828">
    <property type="entry name" value="ANF_lig-bd_rcpt"/>
</dbReference>
<feature type="transmembrane region" description="Helical" evidence="11">
    <location>
        <begin position="542"/>
        <end position="568"/>
    </location>
</feature>
<dbReference type="Gene3D" id="2.10.50.30">
    <property type="entry name" value="GPCR, family 3, nine cysteines domain"/>
    <property type="match status" value="1"/>
</dbReference>
<organism evidence="13 14">
    <name type="scientific">Phrynosoma platyrhinos</name>
    <name type="common">Desert horned lizard</name>
    <dbReference type="NCBI Taxonomy" id="52577"/>
    <lineage>
        <taxon>Eukaryota</taxon>
        <taxon>Metazoa</taxon>
        <taxon>Chordata</taxon>
        <taxon>Craniata</taxon>
        <taxon>Vertebrata</taxon>
        <taxon>Euteleostomi</taxon>
        <taxon>Lepidosauria</taxon>
        <taxon>Squamata</taxon>
        <taxon>Bifurcata</taxon>
        <taxon>Unidentata</taxon>
        <taxon>Episquamata</taxon>
        <taxon>Toxicofera</taxon>
        <taxon>Iguania</taxon>
        <taxon>Phrynosomatidae</taxon>
        <taxon>Phrynosomatinae</taxon>
        <taxon>Phrynosoma</taxon>
    </lineage>
</organism>
<keyword evidence="4" id="KW-0732">Signal</keyword>
<dbReference type="SUPFAM" id="SSF53822">
    <property type="entry name" value="Periplasmic binding protein-like I"/>
    <property type="match status" value="2"/>
</dbReference>
<accession>A0ABQ7T9T1</accession>
<feature type="transmembrane region" description="Helical" evidence="11">
    <location>
        <begin position="612"/>
        <end position="638"/>
    </location>
</feature>
<evidence type="ECO:0000313" key="13">
    <source>
        <dbReference type="EMBL" id="KAH0626207.1"/>
    </source>
</evidence>
<dbReference type="InterPro" id="IPR011500">
    <property type="entry name" value="GPCR_3_9-Cys_dom"/>
</dbReference>
<reference evidence="13 14" key="1">
    <citation type="journal article" date="2022" name="Gigascience">
        <title>A chromosome-level genome assembly and annotation of the desert horned lizard, Phrynosoma platyrhinos, provides insight into chromosomal rearrangements among reptiles.</title>
        <authorList>
            <person name="Koochekian N."/>
            <person name="Ascanio A."/>
            <person name="Farleigh K."/>
            <person name="Card D.C."/>
            <person name="Schield D.R."/>
            <person name="Castoe T.A."/>
            <person name="Jezkova T."/>
        </authorList>
    </citation>
    <scope>NUCLEOTIDE SEQUENCE [LARGE SCALE GENOMIC DNA]</scope>
    <source>
        <strain evidence="13">NK-2021</strain>
    </source>
</reference>
<evidence type="ECO:0000256" key="5">
    <source>
        <dbReference type="ARBA" id="ARBA00022989"/>
    </source>
</evidence>
<evidence type="ECO:0000256" key="10">
    <source>
        <dbReference type="ARBA" id="ARBA00023224"/>
    </source>
</evidence>